<feature type="binding site" evidence="5">
    <location>
        <position position="152"/>
    </location>
    <ligand>
        <name>S-adenosyl-L-methionine</name>
        <dbReference type="ChEBI" id="CHEBI:59789"/>
    </ligand>
</feature>
<sequence length="329" mass="38815">MNKFDTFFKADEIYKNGLRTRLNLAIYWDKNEPKFCMFKENKERIFDIDFSFVCDEIRAFLPHILGNLEDKQRLFEVRLFSTSNSLCLILLYHKSISNFDIKKEWQKLKEFTKQDFKLVALAKKEKLAYPNDLLIHKSNDIIYNFNYECFIQPSLQMNEKMIEFALSCVDDKANDLLELYCGYGNFTLALAKKFNKVFTTELSKNNVKFLEQNCKNNNIFNISYARLSDSEVVSAINKQREFNRLKHINLDEFNFNYVLVDPPRSGLNSCVELIKNYDNIIYISCSLKSAKEDLKELEKSHFLKKSALFDQFVNSNEHIEAGFYLVKKS</sequence>
<dbReference type="PANTHER" id="PTHR47790:SF2">
    <property type="entry name" value="TRNA_TMRNA (URACIL-C(5))-METHYLTRANSFERASE"/>
    <property type="match status" value="1"/>
</dbReference>
<comment type="similarity">
    <text evidence="5">Belongs to the class I-like SAM-binding methyltransferase superfamily. RNA M5U methyltransferase family.</text>
</comment>
<evidence type="ECO:0000313" key="6">
    <source>
        <dbReference type="EMBL" id="MBZ7986587.1"/>
    </source>
</evidence>
<dbReference type="Pfam" id="PF05958">
    <property type="entry name" value="tRNA_U5-meth_tr"/>
    <property type="match status" value="1"/>
</dbReference>
<organism evidence="6 7">
    <name type="scientific">Campylobacter canadensis</name>
    <dbReference type="NCBI Taxonomy" id="449520"/>
    <lineage>
        <taxon>Bacteria</taxon>
        <taxon>Pseudomonadati</taxon>
        <taxon>Campylobacterota</taxon>
        <taxon>Epsilonproteobacteria</taxon>
        <taxon>Campylobacterales</taxon>
        <taxon>Campylobacteraceae</taxon>
        <taxon>Campylobacter</taxon>
    </lineage>
</organism>
<feature type="binding site" evidence="5">
    <location>
        <position position="261"/>
    </location>
    <ligand>
        <name>S-adenosyl-L-methionine</name>
        <dbReference type="ChEBI" id="CHEBI:59789"/>
    </ligand>
</feature>
<reference evidence="6 7" key="1">
    <citation type="submission" date="2020-07" db="EMBL/GenBank/DDBJ databases">
        <title>Transfer of Campylobacter canadensis to the novel genus Avispirillum gen. nov., that also includes two novel species recovered from migratory waterfowl: Avispirillum anseris sp. nov. and Avispirillum brantae sp. nov.</title>
        <authorList>
            <person name="Miller W.G."/>
            <person name="Chapman M.H."/>
            <person name="Yee E."/>
            <person name="Inglis G.D."/>
        </authorList>
    </citation>
    <scope>NUCLEOTIDE SEQUENCE [LARGE SCALE GENOMIC DNA]</scope>
    <source>
        <strain evidence="6 7">L283</strain>
    </source>
</reference>
<evidence type="ECO:0000256" key="1">
    <source>
        <dbReference type="ARBA" id="ARBA00022603"/>
    </source>
</evidence>
<name>A0ABS7WQL0_9BACT</name>
<dbReference type="EMBL" id="JACGBB010000001">
    <property type="protein sequence ID" value="MBZ7986587.1"/>
    <property type="molecule type" value="Genomic_DNA"/>
</dbReference>
<gene>
    <name evidence="6" type="ORF">AVCANL283_00475</name>
</gene>
<dbReference type="InterPro" id="IPR011869">
    <property type="entry name" value="TrmA_MeTrfase"/>
</dbReference>
<feature type="binding site" evidence="5">
    <location>
        <position position="180"/>
    </location>
    <ligand>
        <name>S-adenosyl-L-methionine</name>
        <dbReference type="ChEBI" id="CHEBI:59789"/>
    </ligand>
</feature>
<evidence type="ECO:0000256" key="3">
    <source>
        <dbReference type="ARBA" id="ARBA00022691"/>
    </source>
</evidence>
<evidence type="ECO:0000256" key="4">
    <source>
        <dbReference type="ARBA" id="ARBA00022694"/>
    </source>
</evidence>
<dbReference type="SUPFAM" id="SSF53335">
    <property type="entry name" value="S-adenosyl-L-methionine-dependent methyltransferases"/>
    <property type="match status" value="1"/>
</dbReference>
<keyword evidence="1 5" id="KW-0489">Methyltransferase</keyword>
<dbReference type="PROSITE" id="PS51687">
    <property type="entry name" value="SAM_MT_RNA_M5U"/>
    <property type="match status" value="1"/>
</dbReference>
<evidence type="ECO:0000256" key="2">
    <source>
        <dbReference type="ARBA" id="ARBA00022679"/>
    </source>
</evidence>
<feature type="binding site" evidence="5">
    <location>
        <position position="201"/>
    </location>
    <ligand>
        <name>S-adenosyl-L-methionine</name>
        <dbReference type="ChEBI" id="CHEBI:59789"/>
    </ligand>
</feature>
<dbReference type="Gene3D" id="3.40.50.150">
    <property type="entry name" value="Vaccinia Virus protein VP39"/>
    <property type="match status" value="1"/>
</dbReference>
<accession>A0ABS7WQL0</accession>
<keyword evidence="2 5" id="KW-0808">Transferase</keyword>
<protein>
    <submittedName>
        <fullName evidence="6">tRNA (Uridine(54)-C5)-methyltransferase TrmA</fullName>
    </submittedName>
</protein>
<evidence type="ECO:0000313" key="7">
    <source>
        <dbReference type="Proteomes" id="UP000786183"/>
    </source>
</evidence>
<dbReference type="RefSeq" id="WP_172232335.1">
    <property type="nucleotide sequence ID" value="NZ_CP035946.1"/>
</dbReference>
<dbReference type="PANTHER" id="PTHR47790">
    <property type="entry name" value="TRNA/TMRNA (URACIL-C(5))-METHYLTRANSFERASE"/>
    <property type="match status" value="1"/>
</dbReference>
<dbReference type="InterPro" id="IPR029063">
    <property type="entry name" value="SAM-dependent_MTases_sf"/>
</dbReference>
<dbReference type="CDD" id="cd02440">
    <property type="entry name" value="AdoMet_MTases"/>
    <property type="match status" value="1"/>
</dbReference>
<comment type="caution">
    <text evidence="6">The sequence shown here is derived from an EMBL/GenBank/DDBJ whole genome shotgun (WGS) entry which is preliminary data.</text>
</comment>
<keyword evidence="3 5" id="KW-0949">S-adenosyl-L-methionine</keyword>
<evidence type="ECO:0000256" key="5">
    <source>
        <dbReference type="PROSITE-ProRule" id="PRU01024"/>
    </source>
</evidence>
<feature type="active site" description="Nucleophile" evidence="5">
    <location>
        <position position="285"/>
    </location>
</feature>
<keyword evidence="4" id="KW-0819">tRNA processing</keyword>
<keyword evidence="7" id="KW-1185">Reference proteome</keyword>
<proteinExistence type="inferred from homology"/>
<dbReference type="InterPro" id="IPR010280">
    <property type="entry name" value="U5_MeTrfase_fam"/>
</dbReference>
<dbReference type="Gene3D" id="2.40.50.1070">
    <property type="match status" value="1"/>
</dbReference>
<dbReference type="Proteomes" id="UP000786183">
    <property type="component" value="Unassembled WGS sequence"/>
</dbReference>